<name>A0A1J1ISK7_9DIPT</name>
<keyword evidence="2" id="KW-1185">Reference proteome</keyword>
<reference evidence="1 2" key="1">
    <citation type="submission" date="2015-04" db="EMBL/GenBank/DDBJ databases">
        <authorList>
            <person name="Syromyatnikov M.Y."/>
            <person name="Popov V.N."/>
        </authorList>
    </citation>
    <scope>NUCLEOTIDE SEQUENCE [LARGE SCALE GENOMIC DNA]</scope>
</reference>
<evidence type="ECO:0000313" key="2">
    <source>
        <dbReference type="Proteomes" id="UP000183832"/>
    </source>
</evidence>
<accession>A0A1J1ISK7</accession>
<evidence type="ECO:0000313" key="1">
    <source>
        <dbReference type="EMBL" id="CRL03112.1"/>
    </source>
</evidence>
<protein>
    <submittedName>
        <fullName evidence="1">CLUMA_CG016677, isoform A</fullName>
    </submittedName>
</protein>
<dbReference type="AlphaFoldDB" id="A0A1J1ISK7"/>
<dbReference type="Proteomes" id="UP000183832">
    <property type="component" value="Unassembled WGS sequence"/>
</dbReference>
<sequence length="102" mass="11492">MHFCVNDGNIIPFSSPFHVIAMAYSKFIGNFAKHLTTGSDRFHIDIIPPLTSIITINIIPKYLSDIVALKGLSTNKTWVSSNLRQWLYCIFLYLNAICVADT</sequence>
<organism evidence="1 2">
    <name type="scientific">Clunio marinus</name>
    <dbReference type="NCBI Taxonomy" id="568069"/>
    <lineage>
        <taxon>Eukaryota</taxon>
        <taxon>Metazoa</taxon>
        <taxon>Ecdysozoa</taxon>
        <taxon>Arthropoda</taxon>
        <taxon>Hexapoda</taxon>
        <taxon>Insecta</taxon>
        <taxon>Pterygota</taxon>
        <taxon>Neoptera</taxon>
        <taxon>Endopterygota</taxon>
        <taxon>Diptera</taxon>
        <taxon>Nematocera</taxon>
        <taxon>Chironomoidea</taxon>
        <taxon>Chironomidae</taxon>
        <taxon>Clunio</taxon>
    </lineage>
</organism>
<gene>
    <name evidence="1" type="ORF">CLUMA_CG016677</name>
</gene>
<dbReference type="EMBL" id="CVRI01000059">
    <property type="protein sequence ID" value="CRL03112.1"/>
    <property type="molecule type" value="Genomic_DNA"/>
</dbReference>
<proteinExistence type="predicted"/>